<dbReference type="EMBL" id="BMKI01000002">
    <property type="protein sequence ID" value="GGC84376.1"/>
    <property type="molecule type" value="Genomic_DNA"/>
</dbReference>
<keyword evidence="2" id="KW-1185">Reference proteome</keyword>
<dbReference type="RefSeq" id="WP_088269082.1">
    <property type="nucleotide sequence ID" value="NZ_BMKI01000002.1"/>
</dbReference>
<proteinExistence type="predicted"/>
<reference evidence="2" key="1">
    <citation type="journal article" date="2019" name="Int. J. Syst. Evol. Microbiol.">
        <title>The Global Catalogue of Microorganisms (GCM) 10K type strain sequencing project: providing services to taxonomists for standard genome sequencing and annotation.</title>
        <authorList>
            <consortium name="The Broad Institute Genomics Platform"/>
            <consortium name="The Broad Institute Genome Sequencing Center for Infectious Disease"/>
            <person name="Wu L."/>
            <person name="Ma J."/>
        </authorList>
    </citation>
    <scope>NUCLEOTIDE SEQUENCE [LARGE SCALE GENOMIC DNA]</scope>
    <source>
        <strain evidence="2">CGMCC 1.15942</strain>
    </source>
</reference>
<evidence type="ECO:0000313" key="1">
    <source>
        <dbReference type="EMBL" id="GGC84376.1"/>
    </source>
</evidence>
<gene>
    <name evidence="1" type="ORF">GCM10011573_12520</name>
</gene>
<dbReference type="Proteomes" id="UP000630615">
    <property type="component" value="Unassembled WGS sequence"/>
</dbReference>
<comment type="caution">
    <text evidence="1">The sequence shown here is derived from an EMBL/GenBank/DDBJ whole genome shotgun (WGS) entry which is preliminary data.</text>
</comment>
<evidence type="ECO:0000313" key="2">
    <source>
        <dbReference type="Proteomes" id="UP000630615"/>
    </source>
</evidence>
<accession>A0ABQ1NUL8</accession>
<organism evidence="1 2">
    <name type="scientific">Enterococcus wangshanyuanii</name>
    <dbReference type="NCBI Taxonomy" id="2005703"/>
    <lineage>
        <taxon>Bacteria</taxon>
        <taxon>Bacillati</taxon>
        <taxon>Bacillota</taxon>
        <taxon>Bacilli</taxon>
        <taxon>Lactobacillales</taxon>
        <taxon>Enterococcaceae</taxon>
        <taxon>Enterococcus</taxon>
    </lineage>
</organism>
<sequence length="119" mass="13694">MKKSTLDYLENEKKFRGRLLSYTVIAGYHDCLEKQHLKEIADQLTKEGFKPEEFRLVEIPIDGVYTVERANERSGIDFFTADFVNGKIGFSYTTIKCDADGYNCFPCDTIKESIKLTEC</sequence>
<protein>
    <submittedName>
        <fullName evidence="1">Uncharacterized protein</fullName>
    </submittedName>
</protein>
<name>A0ABQ1NUL8_9ENTE</name>